<organism evidence="1 2">
    <name type="scientific">Halteria grandinella</name>
    <dbReference type="NCBI Taxonomy" id="5974"/>
    <lineage>
        <taxon>Eukaryota</taxon>
        <taxon>Sar</taxon>
        <taxon>Alveolata</taxon>
        <taxon>Ciliophora</taxon>
        <taxon>Intramacronucleata</taxon>
        <taxon>Spirotrichea</taxon>
        <taxon>Stichotrichia</taxon>
        <taxon>Sporadotrichida</taxon>
        <taxon>Halteriidae</taxon>
        <taxon>Halteria</taxon>
    </lineage>
</organism>
<keyword evidence="2" id="KW-1185">Reference proteome</keyword>
<evidence type="ECO:0000313" key="2">
    <source>
        <dbReference type="Proteomes" id="UP000785679"/>
    </source>
</evidence>
<accession>A0A8J8NLE6</accession>
<gene>
    <name evidence="1" type="ORF">FGO68_gene14670</name>
</gene>
<reference evidence="1" key="1">
    <citation type="submission" date="2019-06" db="EMBL/GenBank/DDBJ databases">
        <authorList>
            <person name="Zheng W."/>
        </authorList>
    </citation>
    <scope>NUCLEOTIDE SEQUENCE</scope>
    <source>
        <strain evidence="1">QDHG01</strain>
    </source>
</reference>
<dbReference type="AlphaFoldDB" id="A0A8J8NLE6"/>
<dbReference type="Proteomes" id="UP000785679">
    <property type="component" value="Unassembled WGS sequence"/>
</dbReference>
<dbReference type="EMBL" id="RRYP01013066">
    <property type="protein sequence ID" value="TNV76725.1"/>
    <property type="molecule type" value="Genomic_DNA"/>
</dbReference>
<evidence type="ECO:0000313" key="1">
    <source>
        <dbReference type="EMBL" id="TNV76725.1"/>
    </source>
</evidence>
<proteinExistence type="predicted"/>
<comment type="caution">
    <text evidence="1">The sequence shown here is derived from an EMBL/GenBank/DDBJ whole genome shotgun (WGS) entry which is preliminary data.</text>
</comment>
<name>A0A8J8NLE6_HALGN</name>
<protein>
    <submittedName>
        <fullName evidence="1">Uncharacterized protein</fullName>
    </submittedName>
</protein>
<sequence length="81" mass="9684">MNLLTRDAWNHYLLLYWHFLLYLHNSQLLQCLRLKQLCLKVLSLNHPFLPILHIRSHDTLLKSDSFCSNPSYKGLSLMIYL</sequence>